<name>A0A1J4KH73_9EUKA</name>
<dbReference type="VEuPathDB" id="TrichDB:TRFO_20342"/>
<sequence>MFESSATYNDCDEGAKDYHASKLPKRFHVKDEALKYLKSFAFVDINSIDDLHLDEFSDMWCVSVSQTLNIFRTEKIYCFDTLIPLLLYLSRSAIQLITRRLLSGQDVTDPVSTLLGIKNFGNKCDKFDIPNFNKNWHKSFNILTTSMFYPKQAANNQINHISQINPINNSDIPACIDTINNRIINKIKNDLKFAEVVAGKFNSRKIEIKEIIKMALHFASIELNLPPCKSLDLISSVNQWNHEVAEEVCQNIIDFDNIESLIFALHKLPEIDQPINYLIIRYLYETIFDCKLATPFKSANFYSKLLNEITSTQKDALSARANSFNMKSLLPAFIYVSGDSVQIPVSVLNLYNEKQLFNYKSSGSSNEDFNYDDNSFDSNYEITNFYNSGKNDGMALFTTALALRHLTAPRPFKGSAPSPLPLSCILLAIQKQNKKVLEKHITDLCQVALYVVSQFIDVNPAIYTLIHSSMKGDVNSARKLLKYPECIPYLHPEKSRIHKLVYTLLSKDIELPSAESISIQMATSIFRTRQLKQELPLKYVMDILHTSHRKLELLTQKLCGNQLNKMHLSFGGFNSIQSMRVFSTKLKSPADFISTAADNSFESIALTIMTMLPFVPKNIQQKDDTTCDILADFSLHYGLGDKLHNMIVNHFSDAFAKSRNERQISRIISALENRNAHEETLNILAQHINDSQGVEILEAITSYFIRNCDSIGIALVTSIFESMIDKINISMRIDIFEQLIQNGQPQDAQKFAKCIVNSCDKSSRHSFFSILGRFAPKKPTNVLAVFKSVSHTLDDIIIMMESLPQFSGELPKDFVVVLKNMTDEIPFFKFVHQRNNISQTCFSSEWDEDKQFTSKYSQTVSQSSGLGPFSVLANLMNENKNDPWEAPISTPVCTSHLYENPDDLKNMPMFCCNSCGASNICLNCALACHNSHYISYTGIFSGTAAKCSCINRSCCMSKHLSAGNTVQVPKQDPEGIKYVPYIPGRPVEPSVSSNSLVRLVLSLSRSSLSKTELLPQPKRINCSVKDLNIASIKNTMVKSHFSFAPIDKTVNIVDSQKIAASISKANENNARLSKRLSISPLKIAAVSGSFVIIAEGTKLKSFLASDFTEVSSIDIPAPVLSISLCPLDPNVIALATLRRALIYTMSQDGSFSLMNEIELMLDALGPNIFVNSIHWIPLAPLHVAVVCNTFVKVYDVPTDCIAPISCFSPSSNNDFFTSAIFIENNNECIGLLALSSGQIAIQNMLDSTNGTQHLKSFIRMPGIPLQPLISYSEESNLLFITGPGATMKIARLDEILVKQIKPSLQVNLNQLPGELHFLGTLPSNPAYHIFVHPNSGSFVSAEFTDDSIEIAPLCSEYPRQPVNALMENRMQYLSAFFAHDKLYAIEKNGNLVQLKFGQIEADVEIESDFKVPATFWARSQISTNAIQMKIPKVTENCRLYSGDRVRFSSDMEKVVEISSINNTQLIIGFNIKIANPPKGSFVKFHGRSVPLSENVSIPLRHCEVKSRVTHNIEFICSEELLVERIDVFVMDSTSFSKILPTNHTSYNWRKNGTNLFDFFDDDRRFGNEIHTICSHCVLAIVSDYSIIDTDSIKEIIRLMYSVPELSNTMRSAICRISKDRIRYASIWAQKLSDMIYNGEVHESQWDLVWRDYQLMPKETQQYLSKAIWEKSPRLKGIDPFVSAFL</sequence>
<dbReference type="RefSeq" id="XP_068363522.1">
    <property type="nucleotide sequence ID" value="XM_068501341.1"/>
</dbReference>
<keyword evidence="2" id="KW-1185">Reference proteome</keyword>
<gene>
    <name evidence="1" type="ORF">TRFO_20342</name>
</gene>
<dbReference type="OrthoDB" id="30336at2759"/>
<evidence type="ECO:0008006" key="3">
    <source>
        <dbReference type="Google" id="ProtNLM"/>
    </source>
</evidence>
<dbReference type="GeneID" id="94836045"/>
<protein>
    <recommendedName>
        <fullName evidence="3">UBR-type domain-containing protein</fullName>
    </recommendedName>
</protein>
<dbReference type="EMBL" id="MLAK01000613">
    <property type="protein sequence ID" value="OHT10386.1"/>
    <property type="molecule type" value="Genomic_DNA"/>
</dbReference>
<comment type="caution">
    <text evidence="1">The sequence shown here is derived from an EMBL/GenBank/DDBJ whole genome shotgun (WGS) entry which is preliminary data.</text>
</comment>
<organism evidence="1 2">
    <name type="scientific">Tritrichomonas foetus</name>
    <dbReference type="NCBI Taxonomy" id="1144522"/>
    <lineage>
        <taxon>Eukaryota</taxon>
        <taxon>Metamonada</taxon>
        <taxon>Parabasalia</taxon>
        <taxon>Tritrichomonadida</taxon>
        <taxon>Tritrichomonadidae</taxon>
        <taxon>Tritrichomonas</taxon>
    </lineage>
</organism>
<dbReference type="SUPFAM" id="SSF50978">
    <property type="entry name" value="WD40 repeat-like"/>
    <property type="match status" value="1"/>
</dbReference>
<dbReference type="Proteomes" id="UP000179807">
    <property type="component" value="Unassembled WGS sequence"/>
</dbReference>
<reference evidence="1" key="1">
    <citation type="submission" date="2016-10" db="EMBL/GenBank/DDBJ databases">
        <authorList>
            <person name="Benchimol M."/>
            <person name="Almeida L.G."/>
            <person name="Vasconcelos A.T."/>
            <person name="Perreira-Neves A."/>
            <person name="Rosa I.A."/>
            <person name="Tasca T."/>
            <person name="Bogo M.R."/>
            <person name="de Souza W."/>
        </authorList>
    </citation>
    <scope>NUCLEOTIDE SEQUENCE [LARGE SCALE GENOMIC DNA]</scope>
    <source>
        <strain evidence="1">K</strain>
    </source>
</reference>
<proteinExistence type="predicted"/>
<evidence type="ECO:0000313" key="1">
    <source>
        <dbReference type="EMBL" id="OHT10386.1"/>
    </source>
</evidence>
<evidence type="ECO:0000313" key="2">
    <source>
        <dbReference type="Proteomes" id="UP000179807"/>
    </source>
</evidence>
<accession>A0A1J4KH73</accession>
<dbReference type="InterPro" id="IPR036322">
    <property type="entry name" value="WD40_repeat_dom_sf"/>
</dbReference>